<dbReference type="PROSITE" id="PS00379">
    <property type="entry name" value="CDP_ALCOHOL_P_TRANSF"/>
    <property type="match status" value="1"/>
</dbReference>
<dbReference type="GO" id="GO:0016780">
    <property type="term" value="F:phosphotransferase activity, for other substituted phosphate groups"/>
    <property type="evidence" value="ECO:0007669"/>
    <property type="project" value="InterPro"/>
</dbReference>
<dbReference type="STRING" id="1409788.NC99_06540"/>
<comment type="caution">
    <text evidence="4">The sequence shown here is derived from an EMBL/GenBank/DDBJ whole genome shotgun (WGS) entry which is preliminary data.</text>
</comment>
<evidence type="ECO:0000256" key="1">
    <source>
        <dbReference type="ARBA" id="ARBA00022679"/>
    </source>
</evidence>
<keyword evidence="1 2" id="KW-0808">Transferase</keyword>
<comment type="similarity">
    <text evidence="2">Belongs to the CDP-alcohol phosphatidyltransferase class-I family.</text>
</comment>
<feature type="transmembrane region" description="Helical" evidence="3">
    <location>
        <begin position="141"/>
        <end position="160"/>
    </location>
</feature>
<dbReference type="Gene3D" id="1.20.120.1760">
    <property type="match status" value="1"/>
</dbReference>
<keyword evidence="3" id="KW-0812">Transmembrane</keyword>
<dbReference type="InterPro" id="IPR043130">
    <property type="entry name" value="CDP-OH_PTrfase_TM_dom"/>
</dbReference>
<keyword evidence="3" id="KW-0472">Membrane</keyword>
<dbReference type="InterPro" id="IPR000462">
    <property type="entry name" value="CDP-OH_P_trans"/>
</dbReference>
<evidence type="ECO:0000256" key="3">
    <source>
        <dbReference type="SAM" id="Phobius"/>
    </source>
</evidence>
<dbReference type="InterPro" id="IPR048254">
    <property type="entry name" value="CDP_ALCOHOL_P_TRANSF_CS"/>
</dbReference>
<reference evidence="5" key="1">
    <citation type="submission" date="2015-07" db="EMBL/GenBank/DDBJ databases">
        <title>Genome sequencing of Sunxiuqinia dokdonensis strain SK.</title>
        <authorList>
            <person name="Ahn S."/>
            <person name="Kim B.-C."/>
        </authorList>
    </citation>
    <scope>NUCLEOTIDE SEQUENCE [LARGE SCALE GENOMIC DNA]</scope>
    <source>
        <strain evidence="5">SK</strain>
    </source>
</reference>
<organism evidence="4 5">
    <name type="scientific">Sunxiuqinia dokdonensis</name>
    <dbReference type="NCBI Taxonomy" id="1409788"/>
    <lineage>
        <taxon>Bacteria</taxon>
        <taxon>Pseudomonadati</taxon>
        <taxon>Bacteroidota</taxon>
        <taxon>Bacteroidia</taxon>
        <taxon>Marinilabiliales</taxon>
        <taxon>Prolixibacteraceae</taxon>
        <taxon>Sunxiuqinia</taxon>
    </lineage>
</organism>
<evidence type="ECO:0000256" key="2">
    <source>
        <dbReference type="RuleBase" id="RU003750"/>
    </source>
</evidence>
<proteinExistence type="inferred from homology"/>
<keyword evidence="3" id="KW-1133">Transmembrane helix</keyword>
<evidence type="ECO:0000313" key="5">
    <source>
        <dbReference type="Proteomes" id="UP000036958"/>
    </source>
</evidence>
<protein>
    <recommendedName>
        <fullName evidence="6">CDP-diacylglycerol--serine O-phosphatidyltransferase</fullName>
    </recommendedName>
</protein>
<feature type="transmembrane region" description="Helical" evidence="3">
    <location>
        <begin position="212"/>
        <end position="240"/>
    </location>
</feature>
<dbReference type="GO" id="GO:0016020">
    <property type="term" value="C:membrane"/>
    <property type="evidence" value="ECO:0007669"/>
    <property type="project" value="InterPro"/>
</dbReference>
<feature type="transmembrane region" description="Helical" evidence="3">
    <location>
        <begin position="108"/>
        <end position="129"/>
    </location>
</feature>
<feature type="transmembrane region" description="Helical" evidence="3">
    <location>
        <begin position="7"/>
        <end position="31"/>
    </location>
</feature>
<feature type="transmembrane region" description="Helical" evidence="3">
    <location>
        <begin position="172"/>
        <end position="191"/>
    </location>
</feature>
<dbReference type="PATRIC" id="fig|1409788.3.peg.669"/>
<accession>A0A0L8VDF5</accession>
<keyword evidence="5" id="KW-1185">Reference proteome</keyword>
<dbReference type="EMBL" id="LGIA01000025">
    <property type="protein sequence ID" value="KOH46515.1"/>
    <property type="molecule type" value="Genomic_DNA"/>
</dbReference>
<evidence type="ECO:0000313" key="4">
    <source>
        <dbReference type="EMBL" id="KOH46515.1"/>
    </source>
</evidence>
<dbReference type="Proteomes" id="UP000036958">
    <property type="component" value="Unassembled WGS sequence"/>
</dbReference>
<dbReference type="Pfam" id="PF01066">
    <property type="entry name" value="CDP-OH_P_transf"/>
    <property type="match status" value="1"/>
</dbReference>
<evidence type="ECO:0008006" key="6">
    <source>
        <dbReference type="Google" id="ProtNLM"/>
    </source>
</evidence>
<gene>
    <name evidence="4" type="ORF">NC99_06540</name>
</gene>
<feature type="transmembrane region" description="Helical" evidence="3">
    <location>
        <begin position="71"/>
        <end position="96"/>
    </location>
</feature>
<feature type="transmembrane region" description="Helical" evidence="3">
    <location>
        <begin position="37"/>
        <end position="59"/>
    </location>
</feature>
<dbReference type="AlphaFoldDB" id="A0A0L8VDF5"/>
<sequence length="248" mass="27380">MRRVSELFFWVPNFITSLNLAAGSLAVFFGIEGQLGWAAIFILAASVFDFLDGLAARLLRSYSDIGKQMDSLADLVSFGLAPAAMLFTMLELALFGTNQPIFEIEATFMQWVFLFSVLLVPIAGAFRLAKFNLDTRQTESFLGLPIPANAIFYASLGLILELGTNSVVTNIILNRFNLLTAVALLCALMISELPMFSLKFKGLKWQGNQIRYIFVAICALLLATLQIYALPLFIVGYILIALVQKLVD</sequence>
<name>A0A0L8VDF5_9BACT</name>
<dbReference type="RefSeq" id="WP_053179682.1">
    <property type="nucleotide sequence ID" value="NZ_LGIA01000025.1"/>
</dbReference>
<dbReference type="GO" id="GO:0008654">
    <property type="term" value="P:phospholipid biosynthetic process"/>
    <property type="evidence" value="ECO:0007669"/>
    <property type="project" value="InterPro"/>
</dbReference>